<comment type="caution">
    <text evidence="2">The sequence shown here is derived from an EMBL/GenBank/DDBJ whole genome shotgun (WGS) entry which is preliminary data.</text>
</comment>
<feature type="transmembrane region" description="Helical" evidence="1">
    <location>
        <begin position="193"/>
        <end position="214"/>
    </location>
</feature>
<dbReference type="Gene3D" id="1.20.5.110">
    <property type="match status" value="1"/>
</dbReference>
<organism evidence="2 3">
    <name type="scientific">Aphanomyces astaci</name>
    <name type="common">Crayfish plague agent</name>
    <dbReference type="NCBI Taxonomy" id="112090"/>
    <lineage>
        <taxon>Eukaryota</taxon>
        <taxon>Sar</taxon>
        <taxon>Stramenopiles</taxon>
        <taxon>Oomycota</taxon>
        <taxon>Saprolegniomycetes</taxon>
        <taxon>Saprolegniales</taxon>
        <taxon>Verrucalvaceae</taxon>
        <taxon>Aphanomyces</taxon>
    </lineage>
</organism>
<name>A0A397BCV5_APHAT</name>
<proteinExistence type="predicted"/>
<dbReference type="AlphaFoldDB" id="A0A397BCV5"/>
<gene>
    <name evidence="2" type="ORF">DYB25_004561</name>
</gene>
<dbReference type="VEuPathDB" id="FungiDB:H257_03518"/>
<reference evidence="2 3" key="1">
    <citation type="submission" date="2018-08" db="EMBL/GenBank/DDBJ databases">
        <title>Aphanomyces genome sequencing and annotation.</title>
        <authorList>
            <person name="Minardi D."/>
            <person name="Oidtmann B."/>
            <person name="Van Der Giezen M."/>
            <person name="Studholme D.J."/>
        </authorList>
    </citation>
    <scope>NUCLEOTIDE SEQUENCE [LARGE SCALE GENOMIC DNA]</scope>
    <source>
        <strain evidence="2 3">Yx</strain>
    </source>
</reference>
<sequence length="450" mass="49802">MDGIQTVAAADASVARLKECMAKLDAECDVTSPRSEPDFVAVTKADMDEATALSREIAEFLDSQRRVSANKDKLKATHREFVEAMKELQVIQRNYARKREELVEYDLIQAAVVSPDDLKRMKDEQVKLAKLVEETGTVHQVFKAVGEVVGSQTTDVLQVQAKAVDLKLQIGRAITEEEQAAYLQWQALKKKCLVLFLLLFIFAGIATPVVLYYVNHKCYFWNRVVQQKSTIGAMSTDGPTLHTVEEALKAVAHMKECLGVVEVGCNASDMPSEAMFISQTKPSMDDATALSRQVANFLEKAKHKHDKEQLKALQKDFVVTMKRLQETQRMHARKHEAVVEYDLIQGGAVTSDEFKAGKDVLGKELALADEMGHLVHAVGQVNKVVLEQTKVIEHVKTELDAVAITIGESVSAEEQAAYLKWENIKKRALITALAVAIAAAIVTPIVLAFT</sequence>
<feature type="transmembrane region" description="Helical" evidence="1">
    <location>
        <begin position="428"/>
        <end position="449"/>
    </location>
</feature>
<evidence type="ECO:0000313" key="2">
    <source>
        <dbReference type="EMBL" id="RHY18384.1"/>
    </source>
</evidence>
<keyword evidence="1" id="KW-0472">Membrane</keyword>
<protein>
    <recommendedName>
        <fullName evidence="4">t-SNARE coiled-coil homology domain-containing protein</fullName>
    </recommendedName>
</protein>
<keyword evidence="1" id="KW-0812">Transmembrane</keyword>
<evidence type="ECO:0000256" key="1">
    <source>
        <dbReference type="SAM" id="Phobius"/>
    </source>
</evidence>
<accession>A0A397BCV5</accession>
<evidence type="ECO:0008006" key="4">
    <source>
        <dbReference type="Google" id="ProtNLM"/>
    </source>
</evidence>
<dbReference type="EMBL" id="QUTA01004791">
    <property type="protein sequence ID" value="RHY18384.1"/>
    <property type="molecule type" value="Genomic_DNA"/>
</dbReference>
<dbReference type="Proteomes" id="UP000266239">
    <property type="component" value="Unassembled WGS sequence"/>
</dbReference>
<keyword evidence="1" id="KW-1133">Transmembrane helix</keyword>
<evidence type="ECO:0000313" key="3">
    <source>
        <dbReference type="Proteomes" id="UP000266239"/>
    </source>
</evidence>
<dbReference type="VEuPathDB" id="FungiDB:H257_03517"/>